<comment type="catalytic activity">
    <reaction evidence="3">
        <text>cytidine + phosphate = cytosine + alpha-D-ribose 1-phosphate</text>
        <dbReference type="Rhea" id="RHEA:52540"/>
        <dbReference type="ChEBI" id="CHEBI:16040"/>
        <dbReference type="ChEBI" id="CHEBI:17562"/>
        <dbReference type="ChEBI" id="CHEBI:43474"/>
        <dbReference type="ChEBI" id="CHEBI:57720"/>
        <dbReference type="EC" id="2.4.2.2"/>
    </reaction>
</comment>
<reference evidence="4 5" key="1">
    <citation type="journal article" date="2013" name="Genome Announc.">
        <title>Genome Sequence of Sporolactobacillus laevolacticus DSM442, an Efficient Polymer-Grade D-Lactate Producer from Agricultural Waste Cottonseed as a Nitrogen Source.</title>
        <authorList>
            <person name="Wang H."/>
            <person name="Wang L."/>
            <person name="Ju J."/>
            <person name="Yu B."/>
            <person name="Ma Y."/>
        </authorList>
    </citation>
    <scope>NUCLEOTIDE SEQUENCE [LARGE SCALE GENOMIC DNA]</scope>
    <source>
        <strain evidence="4 5">DSM 442</strain>
    </source>
</reference>
<dbReference type="GO" id="GO:0047975">
    <property type="term" value="F:guanosine phosphorylase activity"/>
    <property type="evidence" value="ECO:0007669"/>
    <property type="project" value="RHEA"/>
</dbReference>
<dbReference type="SUPFAM" id="SSF51182">
    <property type="entry name" value="RmlC-like cupins"/>
    <property type="match status" value="1"/>
</dbReference>
<dbReference type="HAMAP" id="MF_01537">
    <property type="entry name" value="Nucleos_phosphorylase_PpnP"/>
    <property type="match status" value="1"/>
</dbReference>
<organism evidence="4 5">
    <name type="scientific">Sporolactobacillus laevolacticus DSM 442</name>
    <dbReference type="NCBI Taxonomy" id="1395513"/>
    <lineage>
        <taxon>Bacteria</taxon>
        <taxon>Bacillati</taxon>
        <taxon>Bacillota</taxon>
        <taxon>Bacilli</taxon>
        <taxon>Bacillales</taxon>
        <taxon>Sporolactobacillaceae</taxon>
        <taxon>Sporolactobacillus</taxon>
    </lineage>
</organism>
<evidence type="ECO:0000313" key="5">
    <source>
        <dbReference type="Proteomes" id="UP000018296"/>
    </source>
</evidence>
<dbReference type="Gene3D" id="2.60.120.10">
    <property type="entry name" value="Jelly Rolls"/>
    <property type="match status" value="1"/>
</dbReference>
<dbReference type="Proteomes" id="UP000018296">
    <property type="component" value="Unassembled WGS sequence"/>
</dbReference>
<keyword evidence="5" id="KW-1185">Reference proteome</keyword>
<keyword evidence="1 3" id="KW-0328">Glycosyltransferase</keyword>
<comment type="catalytic activity">
    <reaction evidence="3">
        <text>thymidine + phosphate = 2-deoxy-alpha-D-ribose 1-phosphate + thymine</text>
        <dbReference type="Rhea" id="RHEA:16037"/>
        <dbReference type="ChEBI" id="CHEBI:17748"/>
        <dbReference type="ChEBI" id="CHEBI:17821"/>
        <dbReference type="ChEBI" id="CHEBI:43474"/>
        <dbReference type="ChEBI" id="CHEBI:57259"/>
        <dbReference type="EC" id="2.4.2.2"/>
    </reaction>
</comment>
<protein>
    <recommendedName>
        <fullName evidence="3">Pyrimidine/purine nucleoside phosphorylase</fullName>
        <ecNumber evidence="3">2.4.2.1</ecNumber>
        <ecNumber evidence="3">2.4.2.2</ecNumber>
    </recommendedName>
    <alternativeName>
        <fullName evidence="3">Adenosine phosphorylase</fullName>
    </alternativeName>
    <alternativeName>
        <fullName evidence="3">Cytidine phosphorylase</fullName>
    </alternativeName>
    <alternativeName>
        <fullName evidence="3">Guanosine phosphorylase</fullName>
    </alternativeName>
    <alternativeName>
        <fullName evidence="3">Inosine phosphorylase</fullName>
    </alternativeName>
    <alternativeName>
        <fullName evidence="3">Thymidine phosphorylase</fullName>
    </alternativeName>
    <alternativeName>
        <fullName evidence="3">Uridine phosphorylase</fullName>
    </alternativeName>
    <alternativeName>
        <fullName evidence="3">Xanthosine phosphorylase</fullName>
    </alternativeName>
</protein>
<dbReference type="eggNOG" id="COG3123">
    <property type="taxonomic scope" value="Bacteria"/>
</dbReference>
<proteinExistence type="inferred from homology"/>
<gene>
    <name evidence="3" type="primary">ppnP</name>
    <name evidence="4" type="ORF">P343_11035</name>
</gene>
<dbReference type="CDD" id="cd20296">
    <property type="entry name" value="cupin_PpnP-like"/>
    <property type="match status" value="1"/>
</dbReference>
<comment type="catalytic activity">
    <reaction evidence="3">
        <text>xanthosine + phosphate = alpha-D-ribose 1-phosphate + xanthine</text>
        <dbReference type="Rhea" id="RHEA:27638"/>
        <dbReference type="ChEBI" id="CHEBI:17712"/>
        <dbReference type="ChEBI" id="CHEBI:18107"/>
        <dbReference type="ChEBI" id="CHEBI:43474"/>
        <dbReference type="ChEBI" id="CHEBI:57720"/>
        <dbReference type="EC" id="2.4.2.1"/>
    </reaction>
</comment>
<keyword evidence="2 3" id="KW-0808">Transferase</keyword>
<comment type="similarity">
    <text evidence="3">Belongs to the nucleoside phosphorylase PpnP family.</text>
</comment>
<dbReference type="FunFam" id="2.60.120.10:FF:000016">
    <property type="entry name" value="Pyrimidine/purine nucleoside phosphorylase"/>
    <property type="match status" value="1"/>
</dbReference>
<comment type="function">
    <text evidence="3">Catalyzes the phosphorolysis of diverse nucleosides, yielding D-ribose 1-phosphate and the respective free bases. Can use uridine, adenosine, guanosine, cytidine, thymidine, inosine and xanthosine as substrates. Also catalyzes the reverse reactions.</text>
</comment>
<dbReference type="STRING" id="1395513.P343_11035"/>
<sequence>MDTLANVSVVKKANVYFDGKVTSRTVISANEERITLGVMMPGRYEFETADKEHMELLAGKLEVLLPKSEAWMTIEEGETFDIPAHTKFQITAVELSDYCCSYIK</sequence>
<comment type="caution">
    <text evidence="4">The sequence shown here is derived from an EMBL/GenBank/DDBJ whole genome shotgun (WGS) entry which is preliminary data.</text>
</comment>
<dbReference type="InterPro" id="IPR009664">
    <property type="entry name" value="Ppnp"/>
</dbReference>
<dbReference type="InterPro" id="IPR014710">
    <property type="entry name" value="RmlC-like_jellyroll"/>
</dbReference>
<dbReference type="GO" id="GO:0004731">
    <property type="term" value="F:purine-nucleoside phosphorylase activity"/>
    <property type="evidence" value="ECO:0007669"/>
    <property type="project" value="UniProtKB-UniRule"/>
</dbReference>
<dbReference type="GO" id="GO:0004850">
    <property type="term" value="F:uridine phosphorylase activity"/>
    <property type="evidence" value="ECO:0007669"/>
    <property type="project" value="RHEA"/>
</dbReference>
<evidence type="ECO:0000313" key="4">
    <source>
        <dbReference type="EMBL" id="EST11508.1"/>
    </source>
</evidence>
<dbReference type="InterPro" id="IPR011051">
    <property type="entry name" value="RmlC_Cupin_sf"/>
</dbReference>
<dbReference type="EC" id="2.4.2.1" evidence="3"/>
<dbReference type="PANTHER" id="PTHR36540">
    <property type="entry name" value="PYRIMIDINE/PURINE NUCLEOSIDE PHOSPHORYLASE"/>
    <property type="match status" value="1"/>
</dbReference>
<comment type="catalytic activity">
    <reaction evidence="3">
        <text>adenosine + phosphate = alpha-D-ribose 1-phosphate + adenine</text>
        <dbReference type="Rhea" id="RHEA:27642"/>
        <dbReference type="ChEBI" id="CHEBI:16335"/>
        <dbReference type="ChEBI" id="CHEBI:16708"/>
        <dbReference type="ChEBI" id="CHEBI:43474"/>
        <dbReference type="ChEBI" id="CHEBI:57720"/>
        <dbReference type="EC" id="2.4.2.1"/>
    </reaction>
</comment>
<dbReference type="GO" id="GO:0005829">
    <property type="term" value="C:cytosol"/>
    <property type="evidence" value="ECO:0007669"/>
    <property type="project" value="TreeGrafter"/>
</dbReference>
<evidence type="ECO:0000256" key="3">
    <source>
        <dbReference type="HAMAP-Rule" id="MF_01537"/>
    </source>
</evidence>
<comment type="catalytic activity">
    <reaction evidence="3">
        <text>guanosine + phosphate = alpha-D-ribose 1-phosphate + guanine</text>
        <dbReference type="Rhea" id="RHEA:13233"/>
        <dbReference type="ChEBI" id="CHEBI:16235"/>
        <dbReference type="ChEBI" id="CHEBI:16750"/>
        <dbReference type="ChEBI" id="CHEBI:43474"/>
        <dbReference type="ChEBI" id="CHEBI:57720"/>
        <dbReference type="EC" id="2.4.2.1"/>
    </reaction>
</comment>
<dbReference type="EMBL" id="AWTC01000010">
    <property type="protein sequence ID" value="EST11508.1"/>
    <property type="molecule type" value="Genomic_DNA"/>
</dbReference>
<comment type="catalytic activity">
    <reaction evidence="3">
        <text>a purine D-ribonucleoside + phosphate = a purine nucleobase + alpha-D-ribose 1-phosphate</text>
        <dbReference type="Rhea" id="RHEA:19805"/>
        <dbReference type="ChEBI" id="CHEBI:26386"/>
        <dbReference type="ChEBI" id="CHEBI:43474"/>
        <dbReference type="ChEBI" id="CHEBI:57720"/>
        <dbReference type="ChEBI" id="CHEBI:142355"/>
        <dbReference type="EC" id="2.4.2.1"/>
    </reaction>
</comment>
<dbReference type="PATRIC" id="fig|1395513.3.peg.2228"/>
<comment type="catalytic activity">
    <reaction evidence="3">
        <text>inosine + phosphate = alpha-D-ribose 1-phosphate + hypoxanthine</text>
        <dbReference type="Rhea" id="RHEA:27646"/>
        <dbReference type="ChEBI" id="CHEBI:17368"/>
        <dbReference type="ChEBI" id="CHEBI:17596"/>
        <dbReference type="ChEBI" id="CHEBI:43474"/>
        <dbReference type="ChEBI" id="CHEBI:57720"/>
        <dbReference type="EC" id="2.4.2.1"/>
    </reaction>
</comment>
<comment type="catalytic activity">
    <reaction evidence="3">
        <text>uridine + phosphate = alpha-D-ribose 1-phosphate + uracil</text>
        <dbReference type="Rhea" id="RHEA:24388"/>
        <dbReference type="ChEBI" id="CHEBI:16704"/>
        <dbReference type="ChEBI" id="CHEBI:17568"/>
        <dbReference type="ChEBI" id="CHEBI:43474"/>
        <dbReference type="ChEBI" id="CHEBI:57720"/>
        <dbReference type="EC" id="2.4.2.2"/>
    </reaction>
</comment>
<evidence type="ECO:0000256" key="2">
    <source>
        <dbReference type="ARBA" id="ARBA00022679"/>
    </source>
</evidence>
<accession>V6IW49</accession>
<evidence type="ECO:0000256" key="1">
    <source>
        <dbReference type="ARBA" id="ARBA00022676"/>
    </source>
</evidence>
<dbReference type="GO" id="GO:0009032">
    <property type="term" value="F:thymidine phosphorylase activity"/>
    <property type="evidence" value="ECO:0007669"/>
    <property type="project" value="RHEA"/>
</dbReference>
<dbReference type="Pfam" id="PF06865">
    <property type="entry name" value="Ppnp"/>
    <property type="match status" value="1"/>
</dbReference>
<dbReference type="AlphaFoldDB" id="V6IW49"/>
<dbReference type="PANTHER" id="PTHR36540:SF1">
    <property type="entry name" value="PYRIMIDINE_PURINE NUCLEOSIDE PHOSPHORYLASE"/>
    <property type="match status" value="1"/>
</dbReference>
<dbReference type="EC" id="2.4.2.2" evidence="3"/>
<name>V6IW49_9BACL</name>
<dbReference type="RefSeq" id="WP_023510454.1">
    <property type="nucleotide sequence ID" value="NZ_AWTC01000010.1"/>
</dbReference>